<dbReference type="EMBL" id="JARXVC010000035">
    <property type="protein sequence ID" value="MDH6285029.1"/>
    <property type="molecule type" value="Genomic_DNA"/>
</dbReference>
<organism evidence="3 4">
    <name type="scientific">Prescottella agglutinans</name>
    <dbReference type="NCBI Taxonomy" id="1644129"/>
    <lineage>
        <taxon>Bacteria</taxon>
        <taxon>Bacillati</taxon>
        <taxon>Actinomycetota</taxon>
        <taxon>Actinomycetes</taxon>
        <taxon>Mycobacteriales</taxon>
        <taxon>Nocardiaceae</taxon>
        <taxon>Prescottella</taxon>
    </lineage>
</organism>
<dbReference type="PANTHER" id="PTHR33375">
    <property type="entry name" value="CHROMOSOME-PARTITIONING PROTEIN PARB-RELATED"/>
    <property type="match status" value="1"/>
</dbReference>
<dbReference type="SUPFAM" id="SSF109709">
    <property type="entry name" value="KorB DNA-binding domain-like"/>
    <property type="match status" value="1"/>
</dbReference>
<evidence type="ECO:0000256" key="1">
    <source>
        <dbReference type="SAM" id="MobiDB-lite"/>
    </source>
</evidence>
<feature type="compositionally biased region" description="Low complexity" evidence="1">
    <location>
        <begin position="37"/>
        <end position="48"/>
    </location>
</feature>
<proteinExistence type="predicted"/>
<feature type="region of interest" description="Disordered" evidence="1">
    <location>
        <begin position="242"/>
        <end position="280"/>
    </location>
</feature>
<evidence type="ECO:0000313" key="3">
    <source>
        <dbReference type="EMBL" id="MDH6285029.1"/>
    </source>
</evidence>
<dbReference type="PANTHER" id="PTHR33375:SF1">
    <property type="entry name" value="CHROMOSOME-PARTITIONING PROTEIN PARB-RELATED"/>
    <property type="match status" value="1"/>
</dbReference>
<evidence type="ECO:0000313" key="4">
    <source>
        <dbReference type="Proteomes" id="UP001160334"/>
    </source>
</evidence>
<gene>
    <name evidence="3" type="ORF">M2280_006293</name>
</gene>
<dbReference type="RefSeq" id="WP_280764189.1">
    <property type="nucleotide sequence ID" value="NZ_JARXVC010000035.1"/>
</dbReference>
<sequence length="318" mass="34026">MAPRGGRANFAALVGSVGDNSPVDRKKNTAKPKPITNNDTAVSSSDAANSDVVDGQFLPGVPLDDLVANPRNPRDDVGDLSDLTTIAERQLQPGTVVSRRAWLELWPEDTDSIGGAKYIVVNGNRRLAAAVKYGRDGLDVVVRDSIAVSRGEVLWAATSENIDRRDFDVLEEAKAVELMVGEFGSADAAAAKLGRSKGWVSQRRALLKLAPELQAALRAGDLAIRHARSLAKVPLEEQVAAWEATQDPGSEKKTTQAEPKAPEPKPSKDSSEDLEPSDKVVQALKKLGADPAMLAAAVRKHYSDAERRSLVDALEEGQ</sequence>
<dbReference type="Pfam" id="PF17762">
    <property type="entry name" value="HTH_ParB"/>
    <property type="match status" value="1"/>
</dbReference>
<feature type="region of interest" description="Disordered" evidence="1">
    <location>
        <begin position="1"/>
        <end position="48"/>
    </location>
</feature>
<feature type="domain" description="ParB/Spo0J HTH" evidence="2">
    <location>
        <begin position="166"/>
        <end position="244"/>
    </location>
</feature>
<dbReference type="Gene3D" id="1.10.10.2830">
    <property type="match status" value="1"/>
</dbReference>
<dbReference type="InterPro" id="IPR036086">
    <property type="entry name" value="ParB/Sulfiredoxin_sf"/>
</dbReference>
<dbReference type="InterPro" id="IPR050336">
    <property type="entry name" value="Chromosome_partition/occlusion"/>
</dbReference>
<keyword evidence="4" id="KW-1185">Reference proteome</keyword>
<name>A0ABT6MLW1_9NOCA</name>
<dbReference type="Proteomes" id="UP001160334">
    <property type="component" value="Unassembled WGS sequence"/>
</dbReference>
<protein>
    <submittedName>
        <fullName evidence="3">ParB/RepB/Spo0J family partition protein</fullName>
    </submittedName>
</protein>
<comment type="caution">
    <text evidence="3">The sequence shown here is derived from an EMBL/GenBank/DDBJ whole genome shotgun (WGS) entry which is preliminary data.</text>
</comment>
<reference evidence="3 4" key="1">
    <citation type="submission" date="2023-04" db="EMBL/GenBank/DDBJ databases">
        <title>Forest soil microbial communities from Buena Vista Peninsula, Colon Province, Panama.</title>
        <authorList>
            <person name="Bouskill N."/>
        </authorList>
    </citation>
    <scope>NUCLEOTIDE SEQUENCE [LARGE SCALE GENOMIC DNA]</scope>
    <source>
        <strain evidence="3 4">CFH S0262</strain>
    </source>
</reference>
<dbReference type="InterPro" id="IPR041468">
    <property type="entry name" value="HTH_ParB/Spo0J"/>
</dbReference>
<feature type="compositionally biased region" description="Basic and acidic residues" evidence="1">
    <location>
        <begin position="249"/>
        <end position="271"/>
    </location>
</feature>
<evidence type="ECO:0000259" key="2">
    <source>
        <dbReference type="Pfam" id="PF17762"/>
    </source>
</evidence>
<dbReference type="SUPFAM" id="SSF110849">
    <property type="entry name" value="ParB/Sulfiredoxin"/>
    <property type="match status" value="1"/>
</dbReference>
<accession>A0ABT6MLW1</accession>